<gene>
    <name evidence="1" type="ORF">ESB13_15490</name>
</gene>
<dbReference type="RefSeq" id="WP_129004547.1">
    <property type="nucleotide sequence ID" value="NZ_SDHZ01000002.1"/>
</dbReference>
<protein>
    <recommendedName>
        <fullName evidence="3">T9SS C-terminal target domain-containing protein</fullName>
    </recommendedName>
</protein>
<dbReference type="OrthoDB" id="1521716at2"/>
<dbReference type="PROSITE" id="PS51257">
    <property type="entry name" value="PROKAR_LIPOPROTEIN"/>
    <property type="match status" value="1"/>
</dbReference>
<dbReference type="PANTHER" id="PTHR41339">
    <property type="entry name" value="LIPL48"/>
    <property type="match status" value="1"/>
</dbReference>
<dbReference type="Proteomes" id="UP000290545">
    <property type="component" value="Unassembled WGS sequence"/>
</dbReference>
<reference evidence="1 2" key="1">
    <citation type="submission" date="2019-01" db="EMBL/GenBank/DDBJ databases">
        <title>Filimonas sp. strain TTM-71.</title>
        <authorList>
            <person name="Chen W.-M."/>
        </authorList>
    </citation>
    <scope>NUCLEOTIDE SEQUENCE [LARGE SCALE GENOMIC DNA]</scope>
    <source>
        <strain evidence="1 2">TTM-71</strain>
    </source>
</reference>
<name>A0A4V1MA05_9BACT</name>
<organism evidence="1 2">
    <name type="scientific">Filimonas effusa</name>
    <dbReference type="NCBI Taxonomy" id="2508721"/>
    <lineage>
        <taxon>Bacteria</taxon>
        <taxon>Pseudomonadati</taxon>
        <taxon>Bacteroidota</taxon>
        <taxon>Chitinophagia</taxon>
        <taxon>Chitinophagales</taxon>
        <taxon>Chitinophagaceae</taxon>
        <taxon>Filimonas</taxon>
    </lineage>
</organism>
<sequence>MKRKLLQAALIATTITAVSCSKNDDNGPSVGVENGLSGDTLRGAIEVNITLEEGKTYFLDGGTFFRSGATLTIKPGAVIKALPLAQTSKKKYHSFLVIERGARILAEGTASKPIVFTSAQPVGSRKAGDWGGVMILGRAPVNTTFGGAVGRQMEGFSDADGEELGTHIVGGGADANDNSGILKYVRIEFAGVALSNKSNSELNSLTMIGVGKGTTIDYVQCSHGGDDAFEWFGGTVNAKHLVAYRGLDDDFDTDNGFNGAVQFALAIRDKEISDYLLPGDSNGFESDNDPTGTYSAPLTAPVFSNVTIIGPSAINGGASIPSNAVFNRAAFIRRNSRNSIFNSALVGFPAGVYIDGNGSATATNTDSLEIKNTFVGAIGGIFKGAAGAKIATNATNGFDAKTWFMKSGNNNDTTYNSIADFKFVNMSGDLKTIDARPQATSPLLGKASFSSSTKIQNSYFTQVTYVGAFSGPSDNWMQGWTNFDPLTTVY</sequence>
<dbReference type="EMBL" id="SDHZ01000002">
    <property type="protein sequence ID" value="RXK83494.1"/>
    <property type="molecule type" value="Genomic_DNA"/>
</dbReference>
<dbReference type="PANTHER" id="PTHR41339:SF1">
    <property type="entry name" value="SECRETED PROTEIN"/>
    <property type="match status" value="1"/>
</dbReference>
<evidence type="ECO:0000313" key="1">
    <source>
        <dbReference type="EMBL" id="RXK83494.1"/>
    </source>
</evidence>
<evidence type="ECO:0008006" key="3">
    <source>
        <dbReference type="Google" id="ProtNLM"/>
    </source>
</evidence>
<accession>A0A4V1MA05</accession>
<dbReference type="AlphaFoldDB" id="A0A4V1MA05"/>
<keyword evidence="2" id="KW-1185">Reference proteome</keyword>
<comment type="caution">
    <text evidence="1">The sequence shown here is derived from an EMBL/GenBank/DDBJ whole genome shotgun (WGS) entry which is preliminary data.</text>
</comment>
<proteinExistence type="predicted"/>
<evidence type="ECO:0000313" key="2">
    <source>
        <dbReference type="Proteomes" id="UP000290545"/>
    </source>
</evidence>